<keyword evidence="1" id="KW-0728">SH3 domain</keyword>
<comment type="caution">
    <text evidence="3">The sequence shown here is derived from an EMBL/GenBank/DDBJ whole genome shotgun (WGS) entry which is preliminary data.</text>
</comment>
<dbReference type="EMBL" id="QRMS01000001">
    <property type="protein sequence ID" value="RHJ89129.1"/>
    <property type="molecule type" value="Genomic_DNA"/>
</dbReference>
<sequence length="119" mass="13454">MQNFYTVIQQYEDSNPDPIILNTGDVVQLGEEYKEDAAWPNWIRCISKKTGKSGWTPLQILQINGETAVATTNYTAKEMTVTVGDVVTGHHELNGWLWCVRASDKQNGWVPKNCLKLIE</sequence>
<accession>A0A415E5Y7</accession>
<name>A0A415E5Y7_9FIRM</name>
<evidence type="ECO:0000259" key="2">
    <source>
        <dbReference type="PROSITE" id="PS50002"/>
    </source>
</evidence>
<evidence type="ECO:0000313" key="3">
    <source>
        <dbReference type="EMBL" id="RHJ89129.1"/>
    </source>
</evidence>
<dbReference type="InterPro" id="IPR036028">
    <property type="entry name" value="SH3-like_dom_sf"/>
</dbReference>
<dbReference type="InterPro" id="IPR001452">
    <property type="entry name" value="SH3_domain"/>
</dbReference>
<dbReference type="Gene3D" id="2.30.30.40">
    <property type="entry name" value="SH3 Domains"/>
    <property type="match status" value="2"/>
</dbReference>
<proteinExistence type="predicted"/>
<keyword evidence="4" id="KW-1185">Reference proteome</keyword>
<evidence type="ECO:0000313" key="4">
    <source>
        <dbReference type="Proteomes" id="UP000284841"/>
    </source>
</evidence>
<dbReference type="PIRSF" id="PIRSF034961">
    <property type="entry name" value="UCP034961_SH3_2"/>
    <property type="match status" value="1"/>
</dbReference>
<dbReference type="SMART" id="SM00326">
    <property type="entry name" value="SH3"/>
    <property type="match status" value="2"/>
</dbReference>
<dbReference type="STRING" id="1776384.GCA_900086585_02416"/>
<dbReference type="OrthoDB" id="1030757at2"/>
<protein>
    <submittedName>
        <fullName evidence="3">Ligand-binding protein SH3</fullName>
    </submittedName>
</protein>
<evidence type="ECO:0000256" key="1">
    <source>
        <dbReference type="ARBA" id="ARBA00022443"/>
    </source>
</evidence>
<dbReference type="AlphaFoldDB" id="A0A415E5Y7"/>
<dbReference type="GeneID" id="83004757"/>
<dbReference type="PROSITE" id="PS50002">
    <property type="entry name" value="SH3"/>
    <property type="match status" value="1"/>
</dbReference>
<dbReference type="SUPFAM" id="SSF50044">
    <property type="entry name" value="SH3-domain"/>
    <property type="match status" value="2"/>
</dbReference>
<gene>
    <name evidence="3" type="ORF">DW099_00700</name>
</gene>
<dbReference type="CDD" id="cd00174">
    <property type="entry name" value="SH3"/>
    <property type="match status" value="1"/>
</dbReference>
<dbReference type="RefSeq" id="WP_067538666.1">
    <property type="nucleotide sequence ID" value="NZ_AP025567.1"/>
</dbReference>
<dbReference type="Pfam" id="PF07653">
    <property type="entry name" value="SH3_2"/>
    <property type="match status" value="2"/>
</dbReference>
<feature type="domain" description="SH3" evidence="2">
    <location>
        <begin position="63"/>
        <end position="119"/>
    </location>
</feature>
<dbReference type="InterPro" id="IPR014593">
    <property type="entry name" value="UCP034961_SH3_2"/>
</dbReference>
<reference evidence="3 4" key="1">
    <citation type="submission" date="2018-08" db="EMBL/GenBank/DDBJ databases">
        <title>A genome reference for cultivated species of the human gut microbiota.</title>
        <authorList>
            <person name="Zou Y."/>
            <person name="Xue W."/>
            <person name="Luo G."/>
        </authorList>
    </citation>
    <scope>NUCLEOTIDE SEQUENCE [LARGE SCALE GENOMIC DNA]</scope>
    <source>
        <strain evidence="3 4">AM07-24</strain>
    </source>
</reference>
<dbReference type="Proteomes" id="UP000284841">
    <property type="component" value="Unassembled WGS sequence"/>
</dbReference>
<organism evidence="3 4">
    <name type="scientific">Emergencia timonensis</name>
    <dbReference type="NCBI Taxonomy" id="1776384"/>
    <lineage>
        <taxon>Bacteria</taxon>
        <taxon>Bacillati</taxon>
        <taxon>Bacillota</taxon>
        <taxon>Clostridia</taxon>
        <taxon>Peptostreptococcales</taxon>
        <taxon>Anaerovoracaceae</taxon>
        <taxon>Emergencia</taxon>
    </lineage>
</organism>